<dbReference type="InterPro" id="IPR012338">
    <property type="entry name" value="Beta-lactam/transpept-like"/>
</dbReference>
<dbReference type="AlphaFoldDB" id="A0A172Q596"/>
<sequence length="309" mass="35170">MTKTVLKTITGHIRQGHYHGASLALYQKGCWQEYYMGTIDGEQAVKPGLIYDLASVSKVVGVGTVCLYLLKRHEIELNKPLKAYYPSFYHSAVTVRELLTHTSGIDPYIPGRNQMNATQLQEAINHISVTPDKAFRYTDINFLLLGFMLENIYGQSLDRIFQKEVFTPFKMAQTRFGPVREAVPTCKGVTDGRVHDPKAKILRNHAGSAGLFSTIKDLEHFLEGYLQDDFAADLWHNYGNMKKPRSLAWNLEGNWLDHTGYTGPFIMVNRQAQQAAVFLTNRTYERDCRSLWIKERSKIKESIKSSLTA</sequence>
<dbReference type="EMBL" id="CP014699">
    <property type="protein sequence ID" value="AND78630.1"/>
    <property type="molecule type" value="Genomic_DNA"/>
</dbReference>
<proteinExistence type="predicted"/>
<accession>A0A172Q596</accession>
<evidence type="ECO:0000256" key="1">
    <source>
        <dbReference type="ARBA" id="ARBA00022801"/>
    </source>
</evidence>
<dbReference type="RefSeq" id="WP_067060023.1">
    <property type="nucleotide sequence ID" value="NZ_CP014699.1"/>
</dbReference>
<gene>
    <name evidence="3" type="ORF">A0O21_00605</name>
</gene>
<protein>
    <submittedName>
        <fullName evidence="3">Serine hydrolase</fullName>
    </submittedName>
</protein>
<organism evidence="3 4">
    <name type="scientific">Streptococcus pantholopis</name>
    <dbReference type="NCBI Taxonomy" id="1811193"/>
    <lineage>
        <taxon>Bacteria</taxon>
        <taxon>Bacillati</taxon>
        <taxon>Bacillota</taxon>
        <taxon>Bacilli</taxon>
        <taxon>Lactobacillales</taxon>
        <taxon>Streptococcaceae</taxon>
        <taxon>Streptococcus</taxon>
    </lineage>
</organism>
<dbReference type="STRING" id="1811193.A0O21_00605"/>
<dbReference type="Gene3D" id="3.40.710.10">
    <property type="entry name" value="DD-peptidase/beta-lactamase superfamily"/>
    <property type="match status" value="1"/>
</dbReference>
<reference evidence="4" key="2">
    <citation type="submission" date="2016-03" db="EMBL/GenBank/DDBJ databases">
        <title>Streptococcus antelopensis sp. nov., isolated from the feces of the Tibetan antelope (Pantholops hodgsonii) in Hoh Xil National Nature Reserve, Qinghai, China.</title>
        <authorList>
            <person name="Bai X."/>
        </authorList>
    </citation>
    <scope>NUCLEOTIDE SEQUENCE [LARGE SCALE GENOMIC DNA]</scope>
    <source>
        <strain evidence="4">TA 26</strain>
    </source>
</reference>
<dbReference type="InterPro" id="IPR050789">
    <property type="entry name" value="Diverse_Enzym_Activities"/>
</dbReference>
<dbReference type="Pfam" id="PF00144">
    <property type="entry name" value="Beta-lactamase"/>
    <property type="match status" value="1"/>
</dbReference>
<dbReference type="KEGG" id="spat:A0O21_00605"/>
<dbReference type="InterPro" id="IPR001466">
    <property type="entry name" value="Beta-lactam-related"/>
</dbReference>
<reference evidence="3 4" key="1">
    <citation type="journal article" date="2016" name="Int. J. Syst. Evol. Microbiol.">
        <title>Streptococcuspantholopis sp. nov., isolated from faeces of the Tibetan antelope (Pantholops hodgsonii).</title>
        <authorList>
            <person name="Bai X."/>
            <person name="Xiong Y."/>
            <person name="Lu S."/>
            <person name="Jin D."/>
            <person name="Lai X."/>
            <person name="Yang J."/>
            <person name="Niu L."/>
            <person name="Hu S."/>
            <person name="Meng X."/>
            <person name="Pu J."/>
            <person name="Ye C."/>
            <person name="Xu J."/>
        </authorList>
    </citation>
    <scope>NUCLEOTIDE SEQUENCE [LARGE SCALE GENOMIC DNA]</scope>
    <source>
        <strain evidence="3 4">TA 26</strain>
    </source>
</reference>
<dbReference type="GO" id="GO:0016787">
    <property type="term" value="F:hydrolase activity"/>
    <property type="evidence" value="ECO:0007669"/>
    <property type="project" value="UniProtKB-KW"/>
</dbReference>
<evidence type="ECO:0000313" key="4">
    <source>
        <dbReference type="Proteomes" id="UP000077317"/>
    </source>
</evidence>
<evidence type="ECO:0000259" key="2">
    <source>
        <dbReference type="Pfam" id="PF00144"/>
    </source>
</evidence>
<dbReference type="SUPFAM" id="SSF56601">
    <property type="entry name" value="beta-lactamase/transpeptidase-like"/>
    <property type="match status" value="1"/>
</dbReference>
<keyword evidence="4" id="KW-1185">Reference proteome</keyword>
<keyword evidence="1 3" id="KW-0378">Hydrolase</keyword>
<dbReference type="PANTHER" id="PTHR43283:SF11">
    <property type="entry name" value="BETA-LACTAMASE-RELATED DOMAIN-CONTAINING PROTEIN"/>
    <property type="match status" value="1"/>
</dbReference>
<dbReference type="Proteomes" id="UP000077317">
    <property type="component" value="Chromosome"/>
</dbReference>
<evidence type="ECO:0000313" key="3">
    <source>
        <dbReference type="EMBL" id="AND78630.1"/>
    </source>
</evidence>
<dbReference type="OrthoDB" id="9803467at2"/>
<name>A0A172Q596_9STRE</name>
<dbReference type="PANTHER" id="PTHR43283">
    <property type="entry name" value="BETA-LACTAMASE-RELATED"/>
    <property type="match status" value="1"/>
</dbReference>
<feature type="domain" description="Beta-lactamase-related" evidence="2">
    <location>
        <begin position="8"/>
        <end position="286"/>
    </location>
</feature>